<evidence type="ECO:0000313" key="4">
    <source>
        <dbReference type="EMBL" id="KQK20287.1"/>
    </source>
</evidence>
<dbReference type="AlphaFoldDB" id="I1H2H4"/>
<evidence type="ECO:0000256" key="3">
    <source>
        <dbReference type="ARBA" id="ARBA00022679"/>
    </source>
</evidence>
<dbReference type="OrthoDB" id="5835829at2759"/>
<dbReference type="EMBL" id="CM000880">
    <property type="protein sequence ID" value="KQK20287.1"/>
    <property type="molecule type" value="Genomic_DNA"/>
</dbReference>
<dbReference type="FunFam" id="3.40.50.2000:FF:000199">
    <property type="entry name" value="UDP-glycosyltransferase 76C1"/>
    <property type="match status" value="1"/>
</dbReference>
<dbReference type="HOGENOM" id="CLU_001724_0_0_1"/>
<gene>
    <name evidence="5" type="primary">LOC100831203</name>
    <name evidence="4" type="ORF">BRADI_1g53560v3</name>
</gene>
<reference evidence="4" key="2">
    <citation type="submission" date="2017-06" db="EMBL/GenBank/DDBJ databases">
        <title>WGS assembly of Brachypodium distachyon.</title>
        <authorList>
            <consortium name="The International Brachypodium Initiative"/>
            <person name="Lucas S."/>
            <person name="Harmon-Smith M."/>
            <person name="Lail K."/>
            <person name="Tice H."/>
            <person name="Grimwood J."/>
            <person name="Bruce D."/>
            <person name="Barry K."/>
            <person name="Shu S."/>
            <person name="Lindquist E."/>
            <person name="Wang M."/>
            <person name="Pitluck S."/>
            <person name="Vogel J.P."/>
            <person name="Garvin D.F."/>
            <person name="Mockler T.C."/>
            <person name="Schmutz J."/>
            <person name="Rokhsar D."/>
            <person name="Bevan M.W."/>
        </authorList>
    </citation>
    <scope>NUCLEOTIDE SEQUENCE</scope>
    <source>
        <strain evidence="4">Bd21</strain>
    </source>
</reference>
<dbReference type="Gramene" id="KQK20287">
    <property type="protein sequence ID" value="KQK20287"/>
    <property type="gene ID" value="BRADI_1g53560v3"/>
</dbReference>
<organism evidence="4">
    <name type="scientific">Brachypodium distachyon</name>
    <name type="common">Purple false brome</name>
    <name type="synonym">Trachynia distachya</name>
    <dbReference type="NCBI Taxonomy" id="15368"/>
    <lineage>
        <taxon>Eukaryota</taxon>
        <taxon>Viridiplantae</taxon>
        <taxon>Streptophyta</taxon>
        <taxon>Embryophyta</taxon>
        <taxon>Tracheophyta</taxon>
        <taxon>Spermatophyta</taxon>
        <taxon>Magnoliopsida</taxon>
        <taxon>Liliopsida</taxon>
        <taxon>Poales</taxon>
        <taxon>Poaceae</taxon>
        <taxon>BOP clade</taxon>
        <taxon>Pooideae</taxon>
        <taxon>Stipodae</taxon>
        <taxon>Brachypodieae</taxon>
        <taxon>Brachypodium</taxon>
    </lineage>
</organism>
<dbReference type="FunCoup" id="I1H2H4">
    <property type="interactions" value="37"/>
</dbReference>
<keyword evidence="6" id="KW-1185">Reference proteome</keyword>
<dbReference type="eggNOG" id="KOG1192">
    <property type="taxonomic scope" value="Eukaryota"/>
</dbReference>
<dbReference type="RefSeq" id="XP_003561279.1">
    <property type="nucleotide sequence ID" value="XM_003561231.4"/>
</dbReference>
<reference evidence="4 5" key="1">
    <citation type="journal article" date="2010" name="Nature">
        <title>Genome sequencing and analysis of the model grass Brachypodium distachyon.</title>
        <authorList>
            <consortium name="International Brachypodium Initiative"/>
        </authorList>
    </citation>
    <scope>NUCLEOTIDE SEQUENCE [LARGE SCALE GENOMIC DNA]</scope>
    <source>
        <strain evidence="4 5">Bd21</strain>
    </source>
</reference>
<dbReference type="EnsemblPlants" id="KQK20287">
    <property type="protein sequence ID" value="KQK20287"/>
    <property type="gene ID" value="BRADI_1g53560v3"/>
</dbReference>
<dbReference type="GO" id="GO:0005737">
    <property type="term" value="C:cytoplasm"/>
    <property type="evidence" value="ECO:0000318"/>
    <property type="project" value="GO_Central"/>
</dbReference>
<dbReference type="Gene3D" id="3.40.50.2000">
    <property type="entry name" value="Glycogen Phosphorylase B"/>
    <property type="match status" value="2"/>
</dbReference>
<evidence type="ECO:0008006" key="7">
    <source>
        <dbReference type="Google" id="ProtNLM"/>
    </source>
</evidence>
<keyword evidence="3" id="KW-0808">Transferase</keyword>
<dbReference type="Proteomes" id="UP000008810">
    <property type="component" value="Chromosome 1"/>
</dbReference>
<sequence>MASAAEKAPAIASSGSGVVLMFPLPFQGHLNPMLQLADVLRSRGFAITVFHAAFNIPDPERAGGCRFVPVGSEVPVGDLIPTGSDADFAGAILRINERLQGPFQDALREVLLEEEEEGKAPRPVCLVVDSNFRGMQAVAQGFGVPTLVLRTGGAACLVAYMSFHALCDKGVLPPPPSQDQSQLDMPLDDLPPLLLRDMVFSATTPHETMSTCLERILESARSSSGVIVNTFADLEGAELRKIADGVSAPVFAIGPLHRISSGADSSLLIQDRSCLDWLDKQEAGSVLYVSFGSLASMNQEELVETAWGLANSGAPFLWVIRPDLVQGSQKVSTLPGGFEEETRGRGMVVSWAPQQEVLEHSSVGGFWTHNGWNSTLESICEGVPMICRPHFADQMINARYVQEVWRTGFELEGKLERAKIERAVRKLVFEEEGLEMKRRAKDLKNKARRCIEKGGSSEIAIDSLVNCIMSF</sequence>
<dbReference type="GO" id="GO:0080043">
    <property type="term" value="F:quercetin 3-O-glucosyltransferase activity"/>
    <property type="evidence" value="ECO:0000318"/>
    <property type="project" value="GO_Central"/>
</dbReference>
<dbReference type="PANTHER" id="PTHR11926">
    <property type="entry name" value="GLUCOSYL/GLUCURONOSYL TRANSFERASES"/>
    <property type="match status" value="1"/>
</dbReference>
<evidence type="ECO:0000313" key="6">
    <source>
        <dbReference type="Proteomes" id="UP000008810"/>
    </source>
</evidence>
<comment type="similarity">
    <text evidence="1">Belongs to the UDP-glycosyltransferase family.</text>
</comment>
<dbReference type="GeneID" id="100831203"/>
<dbReference type="GO" id="GO:0080044">
    <property type="term" value="F:quercetin 7-O-glucosyltransferase activity"/>
    <property type="evidence" value="ECO:0000318"/>
    <property type="project" value="GO_Central"/>
</dbReference>
<evidence type="ECO:0000256" key="1">
    <source>
        <dbReference type="ARBA" id="ARBA00009995"/>
    </source>
</evidence>
<dbReference type="OMA" id="ANSQMPF"/>
<dbReference type="Pfam" id="PF00201">
    <property type="entry name" value="UDPGT"/>
    <property type="match status" value="1"/>
</dbReference>
<dbReference type="SUPFAM" id="SSF53756">
    <property type="entry name" value="UDP-Glycosyltransferase/glycogen phosphorylase"/>
    <property type="match status" value="1"/>
</dbReference>
<dbReference type="PANTHER" id="PTHR11926:SF1494">
    <property type="entry name" value="FLAVONOL 3-O-GLUCOSYLTRANSFERASE UGT76E12-RELATED"/>
    <property type="match status" value="1"/>
</dbReference>
<proteinExistence type="inferred from homology"/>
<dbReference type="KEGG" id="bdi:100831203"/>
<dbReference type="InterPro" id="IPR002213">
    <property type="entry name" value="UDP_glucos_trans"/>
</dbReference>
<protein>
    <recommendedName>
        <fullName evidence="7">Glycosyltransferase</fullName>
    </recommendedName>
</protein>
<name>I1H2H4_BRADI</name>
<evidence type="ECO:0000313" key="5">
    <source>
        <dbReference type="EnsemblPlants" id="KQK20287"/>
    </source>
</evidence>
<dbReference type="FunFam" id="3.40.50.2000:FF:000040">
    <property type="entry name" value="UDP-glycosyltransferase 76C1"/>
    <property type="match status" value="1"/>
</dbReference>
<accession>I1H2H4</accession>
<keyword evidence="2" id="KW-0328">Glycosyltransferase</keyword>
<evidence type="ECO:0000256" key="2">
    <source>
        <dbReference type="ARBA" id="ARBA00022676"/>
    </source>
</evidence>
<dbReference type="CDD" id="cd03784">
    <property type="entry name" value="GT1_Gtf-like"/>
    <property type="match status" value="1"/>
</dbReference>
<reference evidence="5" key="3">
    <citation type="submission" date="2018-08" db="UniProtKB">
        <authorList>
            <consortium name="EnsemblPlants"/>
        </authorList>
    </citation>
    <scope>IDENTIFICATION</scope>
    <source>
        <strain evidence="5">cv. Bd21</strain>
    </source>
</reference>